<sequence length="1154" mass="123227">MTRPASPLWADKMGPEGISETQDSQAIFDAHQALFGVGSVNSSPGGTFRWMDQAINQPQKQATTPSQQTTTARDADGEPGDASRLPQNPSQQERQDQGGQQRGKKQATPDALQVNQERTITASIHEGAIANPPANVQLAPRQTHHEPAAPAKEPGSLHTASPAGHRSSAISQLGRQSLLATASAAAGAAGAAPVRMDTSQQTPTQVNEDRDYTSFCGLMPSSPGNIATQQNTYDEPRTLKEDDTGAVNFGIPSDFIRPSSQVSEDAGFDTTRSGWRASDRTSQLQSNAGQSPYKFPDLPPETPALPKNPFAARVGVSAPLAGTQLFGNTQQPSSASKISPTSSRPSPNLFLNSISPNVAETSPLKNRANVSSPTDIRTSSPPRLNEVPGSALRNEIGFDAIQDSPIASGSPKDDLIPESPTDETPKPVAGRQVLAQYEPMKQSQQRKSSGDDNVVETASEAESDDAFQKAERRKRAERKRARAAEALEKVSFAKGSRPSSADQPNKKKRRVTDGERSNGSDLARASDGARSASIRLNGVSPKSVDAIPDAPATNSAKATPAQSASLPAQASQHETAAPKAGPVSETVEEEMIPATSPVVFSREGSAGASTESEPELPALPADAPDEQDAAQPVEEASSLPPVRRRAQRTYGTRTRQLNRNPFLSSSTSDVLPAEPADKVAQTASTLESPVSTASTSRPPAEAVVPAEPARDAQDSRKGKSNPSVSDVESAAPPQTRSRASRRDPLTPLRPHGGRAELDAPSSSLSTLSTSPAPPSKEPPRTQESTASNAAGSVNLSISASSRNLRKRAARMPRASESPHSVFKASKPTRRSLNISDSPDELNLPVLPWLKGRPSLKSFKSSCQSINSTHRARRLFENMAFALSSQSEQPEQQRVKLETQIVQAGGSILKDGFQELFEPSSIMTSASTVINEDETLQLPRAGSGFGFTALIADGHSRKPKYMQALALGLPCLGRQWITACLNKGEVVDWEPFLLCAGSSAVLGNAIRSRVLRPYPAVDAQLADVIDRRRKLLEGQSILVVFDAKKGRKETKQQYMFLIQALGPFAISRVSTVRQARDALAEQEQAGRPFDWLYVDKSAGSIESILTAPPQTLATKQRRRTTSNVSGSTCLRVLTDELVIQSLILGRMVEHGEVDF</sequence>
<organism evidence="6 7">
    <name type="scientific">Hirsutella minnesotensis 3608</name>
    <dbReference type="NCBI Taxonomy" id="1043627"/>
    <lineage>
        <taxon>Eukaryota</taxon>
        <taxon>Fungi</taxon>
        <taxon>Dikarya</taxon>
        <taxon>Ascomycota</taxon>
        <taxon>Pezizomycotina</taxon>
        <taxon>Sordariomycetes</taxon>
        <taxon>Hypocreomycetidae</taxon>
        <taxon>Hypocreales</taxon>
        <taxon>Ophiocordycipitaceae</taxon>
        <taxon>Hirsutella</taxon>
    </lineage>
</organism>
<name>A0A0F7ZNM4_9HYPO</name>
<feature type="compositionally biased region" description="Low complexity" evidence="4">
    <location>
        <begin position="759"/>
        <end position="770"/>
    </location>
</feature>
<dbReference type="OrthoDB" id="129353at2759"/>
<dbReference type="Proteomes" id="UP000054481">
    <property type="component" value="Unassembled WGS sequence"/>
</dbReference>
<feature type="compositionally biased region" description="Polar residues" evidence="4">
    <location>
        <begin position="349"/>
        <end position="382"/>
    </location>
</feature>
<evidence type="ECO:0000256" key="4">
    <source>
        <dbReference type="SAM" id="MobiDB-lite"/>
    </source>
</evidence>
<feature type="compositionally biased region" description="Polar residues" evidence="4">
    <location>
        <begin position="720"/>
        <end position="737"/>
    </location>
</feature>
<dbReference type="PANTHER" id="PTHR15321:SF3">
    <property type="entry name" value="TP53-BINDING PROTEIN 1"/>
    <property type="match status" value="1"/>
</dbReference>
<dbReference type="PROSITE" id="PS50172">
    <property type="entry name" value="BRCT"/>
    <property type="match status" value="1"/>
</dbReference>
<accession>A0A0F7ZNM4</accession>
<dbReference type="CDD" id="cd17745">
    <property type="entry name" value="BRCT_p53bp1_rpt1"/>
    <property type="match status" value="1"/>
</dbReference>
<proteinExistence type="predicted"/>
<dbReference type="InterPro" id="IPR047250">
    <property type="entry name" value="BRCT_p53bp1-like_rpt2"/>
</dbReference>
<feature type="domain" description="BRCT" evidence="5">
    <location>
        <begin position="870"/>
        <end position="993"/>
    </location>
</feature>
<feature type="compositionally biased region" description="Low complexity" evidence="4">
    <location>
        <begin position="57"/>
        <end position="72"/>
    </location>
</feature>
<dbReference type="GO" id="GO:0042393">
    <property type="term" value="F:histone binding"/>
    <property type="evidence" value="ECO:0007669"/>
    <property type="project" value="TreeGrafter"/>
</dbReference>
<feature type="compositionally biased region" description="Polar residues" evidence="4">
    <location>
        <begin position="649"/>
        <end position="669"/>
    </location>
</feature>
<feature type="compositionally biased region" description="Polar residues" evidence="4">
    <location>
        <begin position="197"/>
        <end position="206"/>
    </location>
</feature>
<dbReference type="GO" id="GO:0005634">
    <property type="term" value="C:nucleus"/>
    <property type="evidence" value="ECO:0007669"/>
    <property type="project" value="UniProtKB-SubCell"/>
</dbReference>
<keyword evidence="3" id="KW-0539">Nucleus</keyword>
<feature type="compositionally biased region" description="Polar residues" evidence="4">
    <location>
        <begin position="222"/>
        <end position="233"/>
    </location>
</feature>
<dbReference type="InterPro" id="IPR047249">
    <property type="entry name" value="BRCT_p53bp1-like_rpt1"/>
</dbReference>
<evidence type="ECO:0000313" key="6">
    <source>
        <dbReference type="EMBL" id="KJZ74005.1"/>
    </source>
</evidence>
<dbReference type="AlphaFoldDB" id="A0A0F7ZNM4"/>
<feature type="compositionally biased region" description="Polar residues" evidence="4">
    <location>
        <begin position="113"/>
        <end position="122"/>
    </location>
</feature>
<evidence type="ECO:0000256" key="2">
    <source>
        <dbReference type="ARBA" id="ARBA00022763"/>
    </source>
</evidence>
<feature type="compositionally biased region" description="Polar residues" evidence="4">
    <location>
        <begin position="681"/>
        <end position="697"/>
    </location>
</feature>
<protein>
    <recommendedName>
        <fullName evidence="5">BRCT domain-containing protein</fullName>
    </recommendedName>
</protein>
<feature type="compositionally biased region" description="Low complexity" evidence="4">
    <location>
        <begin position="177"/>
        <end position="192"/>
    </location>
</feature>
<feature type="compositionally biased region" description="Low complexity" evidence="4">
    <location>
        <begin position="698"/>
        <end position="707"/>
    </location>
</feature>
<comment type="subcellular location">
    <subcellularLocation>
        <location evidence="1">Nucleus</location>
    </subcellularLocation>
</comment>
<dbReference type="Gene3D" id="3.40.50.10190">
    <property type="entry name" value="BRCT domain"/>
    <property type="match status" value="1"/>
</dbReference>
<feature type="region of interest" description="Disordered" evidence="4">
    <location>
        <begin position="37"/>
        <end position="308"/>
    </location>
</feature>
<feature type="compositionally biased region" description="Basic and acidic residues" evidence="4">
    <location>
        <begin position="708"/>
        <end position="717"/>
    </location>
</feature>
<dbReference type="SMART" id="SM00292">
    <property type="entry name" value="BRCT"/>
    <property type="match status" value="1"/>
</dbReference>
<dbReference type="EMBL" id="KQ030530">
    <property type="protein sequence ID" value="KJZ74005.1"/>
    <property type="molecule type" value="Genomic_DNA"/>
</dbReference>
<dbReference type="InterPro" id="IPR001357">
    <property type="entry name" value="BRCT_dom"/>
</dbReference>
<feature type="compositionally biased region" description="Low complexity" evidence="4">
    <location>
        <begin position="332"/>
        <end position="347"/>
    </location>
</feature>
<feature type="compositionally biased region" description="Basic and acidic residues" evidence="4">
    <location>
        <begin position="234"/>
        <end position="243"/>
    </location>
</feature>
<gene>
    <name evidence="6" type="ORF">HIM_06673</name>
</gene>
<evidence type="ECO:0000256" key="3">
    <source>
        <dbReference type="ARBA" id="ARBA00023242"/>
    </source>
</evidence>
<evidence type="ECO:0000259" key="5">
    <source>
        <dbReference type="PROSITE" id="PS50172"/>
    </source>
</evidence>
<dbReference type="InterPro" id="IPR036420">
    <property type="entry name" value="BRCT_dom_sf"/>
</dbReference>
<reference evidence="6 7" key="1">
    <citation type="journal article" date="2014" name="Genome Biol. Evol.">
        <title>Comparative genomics and transcriptomics analyses reveal divergent lifestyle features of nematode endoparasitic fungus Hirsutella minnesotensis.</title>
        <authorList>
            <person name="Lai Y."/>
            <person name="Liu K."/>
            <person name="Zhang X."/>
            <person name="Zhang X."/>
            <person name="Li K."/>
            <person name="Wang N."/>
            <person name="Shu C."/>
            <person name="Wu Y."/>
            <person name="Wang C."/>
            <person name="Bushley K.E."/>
            <person name="Xiang M."/>
            <person name="Liu X."/>
        </authorList>
    </citation>
    <scope>NUCLEOTIDE SEQUENCE [LARGE SCALE GENOMIC DNA]</scope>
    <source>
        <strain evidence="6 7">3608</strain>
    </source>
</reference>
<feature type="compositionally biased region" description="Basic residues" evidence="4">
    <location>
        <begin position="471"/>
        <end position="481"/>
    </location>
</feature>
<evidence type="ECO:0000256" key="1">
    <source>
        <dbReference type="ARBA" id="ARBA00004123"/>
    </source>
</evidence>
<dbReference type="PANTHER" id="PTHR15321">
    <property type="entry name" value="TUMOR SUPPRESSOR P53-BINDING PROTEIN 1"/>
    <property type="match status" value="1"/>
</dbReference>
<feature type="region of interest" description="Disordered" evidence="4">
    <location>
        <begin position="324"/>
        <end position="836"/>
    </location>
</feature>
<evidence type="ECO:0000313" key="7">
    <source>
        <dbReference type="Proteomes" id="UP000054481"/>
    </source>
</evidence>
<dbReference type="CDD" id="cd17724">
    <property type="entry name" value="BRCT_p53bp1_rpt2"/>
    <property type="match status" value="1"/>
</dbReference>
<feature type="region of interest" description="Disordered" evidence="4">
    <location>
        <begin position="1"/>
        <end position="23"/>
    </location>
</feature>
<keyword evidence="7" id="KW-1185">Reference proteome</keyword>
<keyword evidence="2" id="KW-0227">DNA damage</keyword>
<feature type="compositionally biased region" description="Low complexity" evidence="4">
    <location>
        <begin position="558"/>
        <end position="572"/>
    </location>
</feature>
<dbReference type="SUPFAM" id="SSF52113">
    <property type="entry name" value="BRCT domain"/>
    <property type="match status" value="1"/>
</dbReference>
<dbReference type="GO" id="GO:0045944">
    <property type="term" value="P:positive regulation of transcription by RNA polymerase II"/>
    <property type="evidence" value="ECO:0007669"/>
    <property type="project" value="TreeGrafter"/>
</dbReference>
<dbReference type="GO" id="GO:0000077">
    <property type="term" value="P:DNA damage checkpoint signaling"/>
    <property type="evidence" value="ECO:0007669"/>
    <property type="project" value="TreeGrafter"/>
</dbReference>
<feature type="compositionally biased region" description="Polar residues" evidence="4">
    <location>
        <begin position="280"/>
        <end position="290"/>
    </location>
</feature>
<feature type="compositionally biased region" description="Polar residues" evidence="4">
    <location>
        <begin position="781"/>
        <end position="802"/>
    </location>
</feature>
<dbReference type="InterPro" id="IPR047252">
    <property type="entry name" value="TP53BP1-like"/>
</dbReference>